<accession>A0A0A9CK48</accession>
<sequence length="71" mass="8367">MNIILWMQPSGFQHLYLVKKRLLCSCIELLSLCYVRVKLSTMSYVIKNQPPCTVRVWQAKLYSFTSCEYVT</sequence>
<evidence type="ECO:0000313" key="1">
    <source>
        <dbReference type="EMBL" id="JAD76629.1"/>
    </source>
</evidence>
<reference evidence="1" key="1">
    <citation type="submission" date="2014-09" db="EMBL/GenBank/DDBJ databases">
        <authorList>
            <person name="Magalhaes I.L.F."/>
            <person name="Oliveira U."/>
            <person name="Santos F.R."/>
            <person name="Vidigal T.H.D.A."/>
            <person name="Brescovit A.D."/>
            <person name="Santos A.J."/>
        </authorList>
    </citation>
    <scope>NUCLEOTIDE SEQUENCE</scope>
    <source>
        <tissue evidence="1">Shoot tissue taken approximately 20 cm above the soil surface</tissue>
    </source>
</reference>
<dbReference type="AlphaFoldDB" id="A0A0A9CK48"/>
<dbReference type="EMBL" id="GBRH01221266">
    <property type="protein sequence ID" value="JAD76629.1"/>
    <property type="molecule type" value="Transcribed_RNA"/>
</dbReference>
<proteinExistence type="predicted"/>
<reference evidence="1" key="2">
    <citation type="journal article" date="2015" name="Data Brief">
        <title>Shoot transcriptome of the giant reed, Arundo donax.</title>
        <authorList>
            <person name="Barrero R.A."/>
            <person name="Guerrero F.D."/>
            <person name="Moolhuijzen P."/>
            <person name="Goolsby J.A."/>
            <person name="Tidwell J."/>
            <person name="Bellgard S.E."/>
            <person name="Bellgard M.I."/>
        </authorList>
    </citation>
    <scope>NUCLEOTIDE SEQUENCE</scope>
    <source>
        <tissue evidence="1">Shoot tissue taken approximately 20 cm above the soil surface</tissue>
    </source>
</reference>
<organism evidence="1">
    <name type="scientific">Arundo donax</name>
    <name type="common">Giant reed</name>
    <name type="synonym">Donax arundinaceus</name>
    <dbReference type="NCBI Taxonomy" id="35708"/>
    <lineage>
        <taxon>Eukaryota</taxon>
        <taxon>Viridiplantae</taxon>
        <taxon>Streptophyta</taxon>
        <taxon>Embryophyta</taxon>
        <taxon>Tracheophyta</taxon>
        <taxon>Spermatophyta</taxon>
        <taxon>Magnoliopsida</taxon>
        <taxon>Liliopsida</taxon>
        <taxon>Poales</taxon>
        <taxon>Poaceae</taxon>
        <taxon>PACMAD clade</taxon>
        <taxon>Arundinoideae</taxon>
        <taxon>Arundineae</taxon>
        <taxon>Arundo</taxon>
    </lineage>
</organism>
<name>A0A0A9CK48_ARUDO</name>
<protein>
    <submittedName>
        <fullName evidence="1">Uncharacterized protein</fullName>
    </submittedName>
</protein>